<feature type="compositionally biased region" description="Low complexity" evidence="1">
    <location>
        <begin position="82"/>
        <end position="95"/>
    </location>
</feature>
<feature type="region of interest" description="Disordered" evidence="1">
    <location>
        <begin position="1"/>
        <end position="24"/>
    </location>
</feature>
<reference evidence="3 4" key="1">
    <citation type="journal article" date="2018" name="PLoS Genet.">
        <title>Repeat elements organise 3D genome structure and mediate transcription in the filamentous fungus Epichloe festucae.</title>
        <authorList>
            <person name="Winter D.J."/>
            <person name="Ganley A.R.D."/>
            <person name="Young C.A."/>
            <person name="Liachko I."/>
            <person name="Schardl C.L."/>
            <person name="Dupont P.Y."/>
            <person name="Berry D."/>
            <person name="Ram A."/>
            <person name="Scott B."/>
            <person name="Cox M.P."/>
        </authorList>
    </citation>
    <scope>NUCLEOTIDE SEQUENCE [LARGE SCALE GENOMIC DNA]</scope>
    <source>
        <strain evidence="3 4">Fl1</strain>
    </source>
</reference>
<evidence type="ECO:0000313" key="4">
    <source>
        <dbReference type="Proteomes" id="UP000594364"/>
    </source>
</evidence>
<feature type="compositionally biased region" description="Acidic residues" evidence="1">
    <location>
        <begin position="432"/>
        <end position="448"/>
    </location>
</feature>
<feature type="region of interest" description="Disordered" evidence="1">
    <location>
        <begin position="115"/>
        <end position="177"/>
    </location>
</feature>
<dbReference type="AlphaFoldDB" id="A0A7U3Q1E7"/>
<dbReference type="Proteomes" id="UP000594364">
    <property type="component" value="Chromosome 6"/>
</dbReference>
<feature type="region of interest" description="Disordered" evidence="1">
    <location>
        <begin position="342"/>
        <end position="366"/>
    </location>
</feature>
<dbReference type="Pfam" id="PF24483">
    <property type="entry name" value="DUF7582"/>
    <property type="match status" value="1"/>
</dbReference>
<gene>
    <name evidence="3" type="ORF">C2857_001242</name>
</gene>
<sequence>MSLKGRISSPLEAGPSVLDGHHLPPHLTPALEHASSRLARKSLHLTLVVVRRDYHVPSVKIPSQPSPSPGVYTPMTPATPPSSSSSSSSSASSSFSKFGFATGPVTALKQLVRSSSRQACESNPARRIDLGSNTSSNTPMKSPGLESPGLRLRWPLSPTTTTPPLPTPPMTPCTPSSAVATDCPGPMTPGGASWLRLLHASELSARDQRIQRAVFTRTAQKFSLGSSLTPAVSPTAYGLSSRLFTNSLIQNEVLFSSDGLTILSLDRLYSLKTALSSYTKTKSPLRLEDAVDELRRYMLSSNGAKVTNSDLCRSYDWLNISPAAVSDLDRMYRRAYGGPDEVGAISGVKRAPPPPPSGEAPHARMGEPSIRLDQDGFALALESDVGDWSPSQIGLAVTTSETSKPPSPRGPALTLQTMFVSRPLVPRSKWDYEDDDDDDGNGDGEDNDGDRTARPLDSLPVGFVSWTNSTSIDQVLGAGVASPDGSSVRDGPMTPNRYEDISPVTRGEWGFLMVDDAFRGERTVAVETC</sequence>
<name>A0A7U3Q1E7_EPIFF</name>
<evidence type="ECO:0000259" key="2">
    <source>
        <dbReference type="Pfam" id="PF24483"/>
    </source>
</evidence>
<feature type="region of interest" description="Disordered" evidence="1">
    <location>
        <begin position="397"/>
        <end position="458"/>
    </location>
</feature>
<feature type="region of interest" description="Disordered" evidence="1">
    <location>
        <begin position="58"/>
        <end position="95"/>
    </location>
</feature>
<dbReference type="OrthoDB" id="5350192at2759"/>
<evidence type="ECO:0000256" key="1">
    <source>
        <dbReference type="SAM" id="MobiDB-lite"/>
    </source>
</evidence>
<feature type="compositionally biased region" description="Pro residues" evidence="1">
    <location>
        <begin position="161"/>
        <end position="172"/>
    </location>
</feature>
<feature type="domain" description="DUF7582" evidence="2">
    <location>
        <begin position="187"/>
        <end position="337"/>
    </location>
</feature>
<protein>
    <recommendedName>
        <fullName evidence="2">DUF7582 domain-containing protein</fullName>
    </recommendedName>
</protein>
<keyword evidence="4" id="KW-1185">Reference proteome</keyword>
<organism evidence="3 4">
    <name type="scientific">Epichloe festucae (strain Fl1)</name>
    <dbReference type="NCBI Taxonomy" id="877507"/>
    <lineage>
        <taxon>Eukaryota</taxon>
        <taxon>Fungi</taxon>
        <taxon>Dikarya</taxon>
        <taxon>Ascomycota</taxon>
        <taxon>Pezizomycotina</taxon>
        <taxon>Sordariomycetes</taxon>
        <taxon>Hypocreomycetidae</taxon>
        <taxon>Hypocreales</taxon>
        <taxon>Clavicipitaceae</taxon>
        <taxon>Epichloe</taxon>
    </lineage>
</organism>
<dbReference type="InterPro" id="IPR056004">
    <property type="entry name" value="DUF7582"/>
</dbReference>
<accession>A0A7U3Q1E7</accession>
<evidence type="ECO:0000313" key="3">
    <source>
        <dbReference type="EMBL" id="QPH16565.1"/>
    </source>
</evidence>
<dbReference type="EMBL" id="CP031390">
    <property type="protein sequence ID" value="QPH16565.1"/>
    <property type="molecule type" value="Genomic_DNA"/>
</dbReference>
<proteinExistence type="predicted"/>
<feature type="compositionally biased region" description="Polar residues" evidence="1">
    <location>
        <begin position="131"/>
        <end position="140"/>
    </location>
</feature>